<protein>
    <recommendedName>
        <fullName evidence="4">Signal peptide-containing protein</fullName>
    </recommendedName>
</protein>
<comment type="caution">
    <text evidence="2">The sequence shown here is derived from an EMBL/GenBank/DDBJ whole genome shotgun (WGS) entry which is preliminary data.</text>
</comment>
<sequence>MIKKTLVFITSIFLSIIIAMFYGAIHNQFTYSVSNEFFTEVLFERFGFVQYGQDTPRLTASIIGAWSTWWMGLISGLVFTIISLFYSNIRQMIKSIKQATLVILGTSITFGLIGLCYGFLGFSRLYSTCCFPLQIHNVKSFIAVSEMHSFSYLGNAVGLFLGILWQIKGIKDNKRFH</sequence>
<organism evidence="2 3">
    <name type="scientific">Flavobacterium azizsancarii</name>
    <dbReference type="NCBI Taxonomy" id="2961580"/>
    <lineage>
        <taxon>Bacteria</taxon>
        <taxon>Pseudomonadati</taxon>
        <taxon>Bacteroidota</taxon>
        <taxon>Flavobacteriia</taxon>
        <taxon>Flavobacteriales</taxon>
        <taxon>Flavobacteriaceae</taxon>
        <taxon>Flavobacterium</taxon>
    </lineage>
</organism>
<reference evidence="2 3" key="1">
    <citation type="journal article" date="2023" name="Chemosphere">
        <title>Whole genome analysis of Flavobacterium aziz-sancarii sp. nov., isolated from Ardley Island (Antarctica), revealed a rich resistome and bioremediation potential.</title>
        <authorList>
            <person name="Otur C."/>
            <person name="Okay S."/>
            <person name="Kurt-Kizildogan A."/>
        </authorList>
    </citation>
    <scope>NUCLEOTIDE SEQUENCE [LARGE SCALE GENOMIC DNA]</scope>
    <source>
        <strain evidence="2 3">AC</strain>
    </source>
</reference>
<evidence type="ECO:0000256" key="1">
    <source>
        <dbReference type="SAM" id="Phobius"/>
    </source>
</evidence>
<dbReference type="Proteomes" id="UP001212170">
    <property type="component" value="Unassembled WGS sequence"/>
</dbReference>
<name>A0ABT4WFD2_9FLAO</name>
<evidence type="ECO:0000313" key="2">
    <source>
        <dbReference type="EMBL" id="MDA6071256.1"/>
    </source>
</evidence>
<keyword evidence="1" id="KW-0472">Membrane</keyword>
<keyword evidence="1" id="KW-1133">Transmembrane helix</keyword>
<feature type="transmembrane region" description="Helical" evidence="1">
    <location>
        <begin position="7"/>
        <end position="25"/>
    </location>
</feature>
<feature type="transmembrane region" description="Helical" evidence="1">
    <location>
        <begin position="68"/>
        <end position="87"/>
    </location>
</feature>
<proteinExistence type="predicted"/>
<feature type="transmembrane region" description="Helical" evidence="1">
    <location>
        <begin position="149"/>
        <end position="167"/>
    </location>
</feature>
<gene>
    <name evidence="2" type="ORF">NJT12_16685</name>
</gene>
<feature type="transmembrane region" description="Helical" evidence="1">
    <location>
        <begin position="99"/>
        <end position="120"/>
    </location>
</feature>
<evidence type="ECO:0000313" key="3">
    <source>
        <dbReference type="Proteomes" id="UP001212170"/>
    </source>
</evidence>
<keyword evidence="1" id="KW-0812">Transmembrane</keyword>
<keyword evidence="3" id="KW-1185">Reference proteome</keyword>
<evidence type="ECO:0008006" key="4">
    <source>
        <dbReference type="Google" id="ProtNLM"/>
    </source>
</evidence>
<accession>A0ABT4WFD2</accession>
<dbReference type="EMBL" id="JAMZNK010000031">
    <property type="protein sequence ID" value="MDA6071256.1"/>
    <property type="molecule type" value="Genomic_DNA"/>
</dbReference>
<dbReference type="RefSeq" id="WP_271337072.1">
    <property type="nucleotide sequence ID" value="NZ_JAMZNK010000031.1"/>
</dbReference>